<feature type="domain" description="WLM" evidence="3">
    <location>
        <begin position="90"/>
        <end position="173"/>
    </location>
</feature>
<dbReference type="GO" id="GO:0006281">
    <property type="term" value="P:DNA repair"/>
    <property type="evidence" value="ECO:0000318"/>
    <property type="project" value="GO_Central"/>
</dbReference>
<keyword evidence="5" id="KW-1185">Reference proteome</keyword>
<dbReference type="InterPro" id="IPR013536">
    <property type="entry name" value="WLM_dom"/>
</dbReference>
<comment type="caution">
    <text evidence="4">The sequence shown here is derived from an EMBL/GenBank/DDBJ whole genome shotgun (WGS) entry which is preliminary data.</text>
</comment>
<evidence type="ECO:0000313" key="5">
    <source>
        <dbReference type="Proteomes" id="UP000235145"/>
    </source>
</evidence>
<feature type="region of interest" description="Disordered" evidence="1">
    <location>
        <begin position="124"/>
        <end position="143"/>
    </location>
</feature>
<organism evidence="4 5">
    <name type="scientific">Lactuca sativa</name>
    <name type="common">Garden lettuce</name>
    <dbReference type="NCBI Taxonomy" id="4236"/>
    <lineage>
        <taxon>Eukaryota</taxon>
        <taxon>Viridiplantae</taxon>
        <taxon>Streptophyta</taxon>
        <taxon>Embryophyta</taxon>
        <taxon>Tracheophyta</taxon>
        <taxon>Spermatophyta</taxon>
        <taxon>Magnoliopsida</taxon>
        <taxon>eudicotyledons</taxon>
        <taxon>Gunneridae</taxon>
        <taxon>Pentapetalae</taxon>
        <taxon>asterids</taxon>
        <taxon>campanulids</taxon>
        <taxon>Asterales</taxon>
        <taxon>Asteraceae</taxon>
        <taxon>Cichorioideae</taxon>
        <taxon>Cichorieae</taxon>
        <taxon>Lactucinae</taxon>
        <taxon>Lactuca</taxon>
    </lineage>
</organism>
<gene>
    <name evidence="4" type="ORF">LSAT_V11C700378580</name>
</gene>
<dbReference type="InterPro" id="IPR053000">
    <property type="entry name" value="WSS1-like_metalloprotease"/>
</dbReference>
<protein>
    <recommendedName>
        <fullName evidence="3">WLM domain-containing protein</fullName>
    </recommendedName>
</protein>
<keyword evidence="2" id="KW-0472">Membrane</keyword>
<dbReference type="PANTHER" id="PTHR46622:SF3">
    <property type="entry name" value="ZINC ION BINDING PROTEIN"/>
    <property type="match status" value="1"/>
</dbReference>
<evidence type="ECO:0000256" key="1">
    <source>
        <dbReference type="SAM" id="MobiDB-lite"/>
    </source>
</evidence>
<dbReference type="PANTHER" id="PTHR46622">
    <property type="entry name" value="DNA-DEPENDENT METALLOPROTEASE WSS1"/>
    <property type="match status" value="1"/>
</dbReference>
<accession>A0A9R1UZQ8</accession>
<proteinExistence type="predicted"/>
<name>A0A9R1UZQ8_LACSA</name>
<evidence type="ECO:0000313" key="4">
    <source>
        <dbReference type="EMBL" id="KAJ0196017.1"/>
    </source>
</evidence>
<dbReference type="GO" id="GO:0008237">
    <property type="term" value="F:metallopeptidase activity"/>
    <property type="evidence" value="ECO:0000318"/>
    <property type="project" value="GO_Central"/>
</dbReference>
<dbReference type="Proteomes" id="UP000235145">
    <property type="component" value="Unassembled WGS sequence"/>
</dbReference>
<dbReference type="Pfam" id="PF08325">
    <property type="entry name" value="WLM"/>
    <property type="match status" value="1"/>
</dbReference>
<dbReference type="AlphaFoldDB" id="A0A9R1UZQ8"/>
<reference evidence="4 5" key="1">
    <citation type="journal article" date="2017" name="Nat. Commun.">
        <title>Genome assembly with in vitro proximity ligation data and whole-genome triplication in lettuce.</title>
        <authorList>
            <person name="Reyes-Chin-Wo S."/>
            <person name="Wang Z."/>
            <person name="Yang X."/>
            <person name="Kozik A."/>
            <person name="Arikit S."/>
            <person name="Song C."/>
            <person name="Xia L."/>
            <person name="Froenicke L."/>
            <person name="Lavelle D.O."/>
            <person name="Truco M.J."/>
            <person name="Xia R."/>
            <person name="Zhu S."/>
            <person name="Xu C."/>
            <person name="Xu H."/>
            <person name="Xu X."/>
            <person name="Cox K."/>
            <person name="Korf I."/>
            <person name="Meyers B.C."/>
            <person name="Michelmore R.W."/>
        </authorList>
    </citation>
    <scope>NUCLEOTIDE SEQUENCE [LARGE SCALE GENOMIC DNA]</scope>
    <source>
        <strain evidence="5">cv. Salinas</strain>
        <tissue evidence="4">Seedlings</tissue>
    </source>
</reference>
<evidence type="ECO:0000256" key="2">
    <source>
        <dbReference type="SAM" id="Phobius"/>
    </source>
</evidence>
<keyword evidence="2" id="KW-1133">Transmembrane helix</keyword>
<evidence type="ECO:0000259" key="3">
    <source>
        <dbReference type="Pfam" id="PF08325"/>
    </source>
</evidence>
<sequence>MNVNDLHKVWEIRTLKRKVRGDEASRLREKIAKHAQCASINGGLEFYQRHSKKPTGSGFERGTQSSCESETLKSQTQICIFTLLILFFIYTLLHELCHIVVVPYNASFYNLWVELRKRTTLTAAENRERQGPSGPKHVGGDKSIMSELTPTQATTMAGERKLQDDILCGIEEVIEDEESRAHVQLNLTSSKTPQKSGPH</sequence>
<dbReference type="GO" id="GO:0005634">
    <property type="term" value="C:nucleus"/>
    <property type="evidence" value="ECO:0000318"/>
    <property type="project" value="GO_Central"/>
</dbReference>
<keyword evidence="2" id="KW-0812">Transmembrane</keyword>
<feature type="transmembrane region" description="Helical" evidence="2">
    <location>
        <begin position="78"/>
        <end position="101"/>
    </location>
</feature>
<dbReference type="EMBL" id="NBSK02000007">
    <property type="protein sequence ID" value="KAJ0196017.1"/>
    <property type="molecule type" value="Genomic_DNA"/>
</dbReference>